<dbReference type="AlphaFoldDB" id="A0A1D1VJ05"/>
<keyword evidence="1" id="KW-0812">Transmembrane</keyword>
<evidence type="ECO:0000313" key="2">
    <source>
        <dbReference type="EMBL" id="GAV01602.1"/>
    </source>
</evidence>
<keyword evidence="3" id="KW-1185">Reference proteome</keyword>
<dbReference type="Proteomes" id="UP000186922">
    <property type="component" value="Unassembled WGS sequence"/>
</dbReference>
<accession>A0A1D1VJ05</accession>
<reference evidence="2 3" key="1">
    <citation type="journal article" date="2016" name="Nat. Commun.">
        <title>Extremotolerant tardigrade genome and improved radiotolerance of human cultured cells by tardigrade-unique protein.</title>
        <authorList>
            <person name="Hashimoto T."/>
            <person name="Horikawa D.D."/>
            <person name="Saito Y."/>
            <person name="Kuwahara H."/>
            <person name="Kozuka-Hata H."/>
            <person name="Shin-I T."/>
            <person name="Minakuchi Y."/>
            <person name="Ohishi K."/>
            <person name="Motoyama A."/>
            <person name="Aizu T."/>
            <person name="Enomoto A."/>
            <person name="Kondo K."/>
            <person name="Tanaka S."/>
            <person name="Hara Y."/>
            <person name="Koshikawa S."/>
            <person name="Sagara H."/>
            <person name="Miura T."/>
            <person name="Yokobori S."/>
            <person name="Miyagawa K."/>
            <person name="Suzuki Y."/>
            <person name="Kubo T."/>
            <person name="Oyama M."/>
            <person name="Kohara Y."/>
            <person name="Fujiyama A."/>
            <person name="Arakawa K."/>
            <person name="Katayama T."/>
            <person name="Toyoda A."/>
            <person name="Kunieda T."/>
        </authorList>
    </citation>
    <scope>NUCLEOTIDE SEQUENCE [LARGE SCALE GENOMIC DNA]</scope>
    <source>
        <strain evidence="2 3">YOKOZUNA-1</strain>
    </source>
</reference>
<name>A0A1D1VJ05_RAMVA</name>
<comment type="caution">
    <text evidence="2">The sequence shown here is derived from an EMBL/GenBank/DDBJ whole genome shotgun (WGS) entry which is preliminary data.</text>
</comment>
<gene>
    <name evidence="2" type="primary">RvY_12290-1</name>
    <name evidence="2" type="synonym">RvY_12290.1</name>
    <name evidence="2" type="ORF">RvY_12290</name>
</gene>
<evidence type="ECO:0008006" key="4">
    <source>
        <dbReference type="Google" id="ProtNLM"/>
    </source>
</evidence>
<keyword evidence="1" id="KW-0472">Membrane</keyword>
<keyword evidence="1" id="KW-1133">Transmembrane helix</keyword>
<evidence type="ECO:0000313" key="3">
    <source>
        <dbReference type="Proteomes" id="UP000186922"/>
    </source>
</evidence>
<evidence type="ECO:0000256" key="1">
    <source>
        <dbReference type="SAM" id="Phobius"/>
    </source>
</evidence>
<proteinExistence type="predicted"/>
<feature type="transmembrane region" description="Helical" evidence="1">
    <location>
        <begin position="340"/>
        <end position="362"/>
    </location>
</feature>
<protein>
    <recommendedName>
        <fullName evidence="4">Ionotropic glutamate receptor C-terminal domain-containing protein</fullName>
    </recommendedName>
</protein>
<organism evidence="2 3">
    <name type="scientific">Ramazzottius varieornatus</name>
    <name type="common">Water bear</name>
    <name type="synonym">Tardigrade</name>
    <dbReference type="NCBI Taxonomy" id="947166"/>
    <lineage>
        <taxon>Eukaryota</taxon>
        <taxon>Metazoa</taxon>
        <taxon>Ecdysozoa</taxon>
        <taxon>Tardigrada</taxon>
        <taxon>Eutardigrada</taxon>
        <taxon>Parachela</taxon>
        <taxon>Hypsibioidea</taxon>
        <taxon>Ramazzottiidae</taxon>
        <taxon>Ramazzottius</taxon>
    </lineage>
</organism>
<dbReference type="EMBL" id="BDGG01000007">
    <property type="protein sequence ID" value="GAV01602.1"/>
    <property type="molecule type" value="Genomic_DNA"/>
</dbReference>
<sequence>MAWLLQKSRAENCRSRPVVGKVLGGRMSLYAKFSMKMLLPSKYGSPFLACLRMISSSFMYARSSGEPSKPGKTNDDSSTAALYYAQLFNKKEHCKGPFVWSCEDCGLPIYNVDDKNITRQCVKVLVREKLGAAEKRGDNGRFSFDKVVSPPPSWQKYDGFEIRLLKFIAEYHKFYIALHHWEDFASVTDQADNVDDSVNASTAKVDPDIVAKRVVISLVSRGEYHLGSGSFTMGQHMNNSPVDYSEGFYSMQVVLIQRLPPASKEVESIPFEPKILFIAVGTLLVVSAAWNRIKSLIAWKEGKNPKMEGSLWYRYVSDLLEMFSSIFDQDMFPAQSGRQMILAGGMILISWWGYVIIFRSLYTALMTSKMSISYRIAPVAGLEQLASRSDLVPIVMRDSVLKDWLEVQCICILRHISFCN</sequence>